<keyword evidence="2" id="KW-1185">Reference proteome</keyword>
<organism evidence="1 2">
    <name type="scientific">Sphaerodactylus townsendi</name>
    <dbReference type="NCBI Taxonomy" id="933632"/>
    <lineage>
        <taxon>Eukaryota</taxon>
        <taxon>Metazoa</taxon>
        <taxon>Chordata</taxon>
        <taxon>Craniata</taxon>
        <taxon>Vertebrata</taxon>
        <taxon>Euteleostomi</taxon>
        <taxon>Lepidosauria</taxon>
        <taxon>Squamata</taxon>
        <taxon>Bifurcata</taxon>
        <taxon>Gekkota</taxon>
        <taxon>Sphaerodactylidae</taxon>
        <taxon>Sphaerodactylus</taxon>
    </lineage>
</organism>
<evidence type="ECO:0000313" key="1">
    <source>
        <dbReference type="EMBL" id="KAH7995121.1"/>
    </source>
</evidence>
<gene>
    <name evidence="1" type="primary">PRUNE2_1</name>
    <name evidence="1" type="ORF">K3G42_021830</name>
</gene>
<comment type="caution">
    <text evidence="1">The sequence shown here is derived from an EMBL/GenBank/DDBJ whole genome shotgun (WGS) entry which is preliminary data.</text>
</comment>
<dbReference type="EMBL" id="CM037620">
    <property type="protein sequence ID" value="KAH7995121.1"/>
    <property type="molecule type" value="Genomic_DNA"/>
</dbReference>
<accession>A0ACB8ER48</accession>
<sequence length="185" mass="20936">MEAGTGERERTENRNKHLDQVHVVLGKKCDVDSIISALTYAYYLDKVSPPDILCLPIVNIPRREFCFYTETKFILEELNIPETLHVFQDEINLHQLNNDGKLSLTLVNNSALTSEDKSLESAVVRVINPEERSDGSLELLESSSSLVAKEILQEAPELITQQLAHLLRDSVVPKQLILRFPNQLT</sequence>
<reference evidence="1" key="1">
    <citation type="submission" date="2021-08" db="EMBL/GenBank/DDBJ databases">
        <title>The first chromosome-level gecko genome reveals the dynamic sex chromosomes of Neotropical dwarf geckos (Sphaerodactylidae: Sphaerodactylus).</title>
        <authorList>
            <person name="Pinto B.J."/>
            <person name="Keating S.E."/>
            <person name="Gamble T."/>
        </authorList>
    </citation>
    <scope>NUCLEOTIDE SEQUENCE</scope>
    <source>
        <strain evidence="1">TG3544</strain>
    </source>
</reference>
<evidence type="ECO:0000313" key="2">
    <source>
        <dbReference type="Proteomes" id="UP000827872"/>
    </source>
</evidence>
<protein>
    <submittedName>
        <fullName evidence="1">Protein prune 2</fullName>
    </submittedName>
</protein>
<proteinExistence type="predicted"/>
<dbReference type="Proteomes" id="UP000827872">
    <property type="component" value="Linkage Group LG07"/>
</dbReference>
<name>A0ACB8ER48_9SAUR</name>